<dbReference type="HOGENOM" id="CLU_024897_4_0_1"/>
<dbReference type="EMBL" id="KB203566">
    <property type="protein sequence ID" value="ESO84098.1"/>
    <property type="molecule type" value="Genomic_DNA"/>
</dbReference>
<dbReference type="KEGG" id="lgi:LOTGIDRAFT_155420"/>
<dbReference type="OrthoDB" id="6761856at2759"/>
<feature type="domain" description="Double jelly roll-like" evidence="1">
    <location>
        <begin position="190"/>
        <end position="418"/>
    </location>
</feature>
<organism evidence="2 3">
    <name type="scientific">Lottia gigantea</name>
    <name type="common">Giant owl limpet</name>
    <dbReference type="NCBI Taxonomy" id="225164"/>
    <lineage>
        <taxon>Eukaryota</taxon>
        <taxon>Metazoa</taxon>
        <taxon>Spiralia</taxon>
        <taxon>Lophotrochozoa</taxon>
        <taxon>Mollusca</taxon>
        <taxon>Gastropoda</taxon>
        <taxon>Patellogastropoda</taxon>
        <taxon>Lottioidea</taxon>
        <taxon>Lottiidae</taxon>
        <taxon>Lottia</taxon>
    </lineage>
</organism>
<reference evidence="2 3" key="1">
    <citation type="journal article" date="2013" name="Nature">
        <title>Insights into bilaterian evolution from three spiralian genomes.</title>
        <authorList>
            <person name="Simakov O."/>
            <person name="Marletaz F."/>
            <person name="Cho S.J."/>
            <person name="Edsinger-Gonzales E."/>
            <person name="Havlak P."/>
            <person name="Hellsten U."/>
            <person name="Kuo D.H."/>
            <person name="Larsson T."/>
            <person name="Lv J."/>
            <person name="Arendt D."/>
            <person name="Savage R."/>
            <person name="Osoegawa K."/>
            <person name="de Jong P."/>
            <person name="Grimwood J."/>
            <person name="Chapman J.A."/>
            <person name="Shapiro H."/>
            <person name="Aerts A."/>
            <person name="Otillar R.P."/>
            <person name="Terry A.Y."/>
            <person name="Boore J.L."/>
            <person name="Grigoriev I.V."/>
            <person name="Lindberg D.R."/>
            <person name="Seaver E.C."/>
            <person name="Weisblat D.A."/>
            <person name="Putnam N.H."/>
            <person name="Rokhsar D.S."/>
        </authorList>
    </citation>
    <scope>NUCLEOTIDE SEQUENCE [LARGE SCALE GENOMIC DNA]</scope>
</reference>
<dbReference type="Pfam" id="PF21738">
    <property type="entry name" value="DJR-like_dom"/>
    <property type="match status" value="1"/>
</dbReference>
<keyword evidence="3" id="KW-1185">Reference proteome</keyword>
<dbReference type="AlphaFoldDB" id="V3Z0S1"/>
<dbReference type="Proteomes" id="UP000030746">
    <property type="component" value="Unassembled WGS sequence"/>
</dbReference>
<evidence type="ECO:0000259" key="1">
    <source>
        <dbReference type="Pfam" id="PF21738"/>
    </source>
</evidence>
<name>V3Z0S1_LOTGI</name>
<dbReference type="InterPro" id="IPR049512">
    <property type="entry name" value="DJR-like_dom"/>
</dbReference>
<dbReference type="OMA" id="INNTRYP"/>
<dbReference type="CTD" id="20236704"/>
<dbReference type="PANTHER" id="PTHR36159">
    <property type="entry name" value="PROTEIN CBG23766"/>
    <property type="match status" value="1"/>
</dbReference>
<evidence type="ECO:0000313" key="2">
    <source>
        <dbReference type="EMBL" id="ESO84098.1"/>
    </source>
</evidence>
<dbReference type="RefSeq" id="XP_009065225.1">
    <property type="nucleotide sequence ID" value="XM_009066977.1"/>
</dbReference>
<dbReference type="GeneID" id="20236704"/>
<accession>V3Z0S1</accession>
<protein>
    <recommendedName>
        <fullName evidence="1">Double jelly roll-like domain-containing protein</fullName>
    </recommendedName>
</protein>
<sequence length="563" mass="63645">MASKNYRLDPIFQLYDPIQYSFNKKKEDYIIISPTVGSKSQLNDGGRITFEINSLSNWLLLSDAYFRCDFKIKEATQNQVPQTNTTLENNFFPSLFSEMVLEAGSNPIETIKHPGKFDTMLKTVLYPKDFDSVSGWIPDVGDGNVLKEPVRNLANDADLARVRFVARNTIERVGRAINHGFEKRVLQYNNVVENNRWGNYVNWKLYPLFGLLEHRKVSIGLPYKIHLQREINNDKIFFGENGLDAKLKITNLQLYIPVITPSIEVETRIFNSLTKDIEIAFLRRNTIGSMTITGESTTWPITNSVKPARYLIVGFKNLPDSQINNNIIFRVAMNQTQDPLIHKVQVRLNNENYPNQPLTINPTTKDYNELYKNYKNMCELFGNLPQFEYVDFALNHPIFCFDLSAHQEDLFKTGRRDLERIDENLTKKGGFLPFLPLIFAGLAAAGATAGGAAGIAKAVNDKKAEAAANAEARRHNLAMEREARGGSGVGDILGTVKEFGQRFGEETKKTVKEGLSKLIDKIDTGEMKVKHKGNALFFKNIRSGEGIFLSKYKGNGVIFGTKM</sequence>
<gene>
    <name evidence="2" type="ORF">LOTGIDRAFT_155420</name>
</gene>
<evidence type="ECO:0000313" key="3">
    <source>
        <dbReference type="Proteomes" id="UP000030746"/>
    </source>
</evidence>
<proteinExistence type="predicted"/>
<dbReference type="PANTHER" id="PTHR36159:SF1">
    <property type="entry name" value="RETROVIRUS-RELATED POL POLYPROTEIN FROM TRANSPOSON 412-LIKE PROTEIN"/>
    <property type="match status" value="1"/>
</dbReference>